<dbReference type="EMBL" id="JWZT01003680">
    <property type="protein sequence ID" value="KII65877.1"/>
    <property type="molecule type" value="Genomic_DNA"/>
</dbReference>
<keyword evidence="6" id="KW-0378">Hydrolase</keyword>
<keyword evidence="3" id="KW-0479">Metal-binding</keyword>
<keyword evidence="13" id="KW-1185">Reference proteome</keyword>
<dbReference type="InterPro" id="IPR006084">
    <property type="entry name" value="XPG/Rad2"/>
</dbReference>
<dbReference type="PROSITE" id="PS00841">
    <property type="entry name" value="XPG_1"/>
    <property type="match status" value="1"/>
</dbReference>
<proteinExistence type="predicted"/>
<dbReference type="InterPro" id="IPR008918">
    <property type="entry name" value="HhH2"/>
</dbReference>
<dbReference type="OMA" id="LEECHTA"/>
<dbReference type="GO" id="GO:0003677">
    <property type="term" value="F:DNA binding"/>
    <property type="evidence" value="ECO:0007669"/>
    <property type="project" value="InterPro"/>
</dbReference>
<dbReference type="InterPro" id="IPR006085">
    <property type="entry name" value="XPG_DNA_repair_N"/>
</dbReference>
<evidence type="ECO:0000256" key="8">
    <source>
        <dbReference type="ARBA" id="ARBA00023204"/>
    </source>
</evidence>
<comment type="cofactor">
    <cofactor evidence="1">
        <name>Mg(2+)</name>
        <dbReference type="ChEBI" id="CHEBI:18420"/>
    </cofactor>
</comment>
<dbReference type="GO" id="GO:0006281">
    <property type="term" value="P:DNA repair"/>
    <property type="evidence" value="ECO:0007669"/>
    <property type="project" value="UniProtKB-KW"/>
</dbReference>
<accession>A0A0C2MW79</accession>
<evidence type="ECO:0000256" key="4">
    <source>
        <dbReference type="ARBA" id="ARBA00022759"/>
    </source>
</evidence>
<feature type="domain" description="XPG N-terminal" evidence="11">
    <location>
        <begin position="1"/>
        <end position="98"/>
    </location>
</feature>
<dbReference type="AlphaFoldDB" id="A0A0C2MW79"/>
<keyword evidence="5" id="KW-0227">DNA damage</keyword>
<dbReference type="Gene3D" id="3.40.50.1010">
    <property type="entry name" value="5'-nuclease"/>
    <property type="match status" value="2"/>
</dbReference>
<evidence type="ECO:0000259" key="10">
    <source>
        <dbReference type="SMART" id="SM00484"/>
    </source>
</evidence>
<protein>
    <submittedName>
        <fullName evidence="12">DNA repair protein RAD2</fullName>
    </submittedName>
</protein>
<feature type="region of interest" description="Disordered" evidence="9">
    <location>
        <begin position="303"/>
        <end position="331"/>
    </location>
</feature>
<dbReference type="SMART" id="SM00279">
    <property type="entry name" value="HhH2"/>
    <property type="match status" value="1"/>
</dbReference>
<dbReference type="SMART" id="SM00485">
    <property type="entry name" value="XPGN"/>
    <property type="match status" value="1"/>
</dbReference>
<dbReference type="PANTHER" id="PTHR11081:SF59">
    <property type="entry name" value="FI23547P1"/>
    <property type="match status" value="1"/>
</dbReference>
<evidence type="ECO:0000256" key="2">
    <source>
        <dbReference type="ARBA" id="ARBA00022722"/>
    </source>
</evidence>
<keyword evidence="2" id="KW-0540">Nuclease</keyword>
<evidence type="ECO:0000259" key="11">
    <source>
        <dbReference type="SMART" id="SM00485"/>
    </source>
</evidence>
<dbReference type="Pfam" id="PF00867">
    <property type="entry name" value="XPG_I"/>
    <property type="match status" value="1"/>
</dbReference>
<dbReference type="GO" id="GO:0017108">
    <property type="term" value="F:5'-flap endonuclease activity"/>
    <property type="evidence" value="ECO:0007669"/>
    <property type="project" value="TreeGrafter"/>
</dbReference>
<dbReference type="PANTHER" id="PTHR11081">
    <property type="entry name" value="FLAP ENDONUCLEASE FAMILY MEMBER"/>
    <property type="match status" value="1"/>
</dbReference>
<dbReference type="Gene3D" id="1.10.150.20">
    <property type="entry name" value="5' to 3' exonuclease, C-terminal subdomain"/>
    <property type="match status" value="1"/>
</dbReference>
<keyword evidence="8" id="KW-0234">DNA repair</keyword>
<name>A0A0C2MW79_THEKT</name>
<dbReference type="InterPro" id="IPR019974">
    <property type="entry name" value="XPG_CS"/>
</dbReference>
<evidence type="ECO:0000256" key="5">
    <source>
        <dbReference type="ARBA" id="ARBA00022763"/>
    </source>
</evidence>
<evidence type="ECO:0000313" key="12">
    <source>
        <dbReference type="EMBL" id="KII65877.1"/>
    </source>
</evidence>
<gene>
    <name evidence="12" type="ORF">RF11_11550</name>
</gene>
<evidence type="ECO:0000313" key="13">
    <source>
        <dbReference type="Proteomes" id="UP000031668"/>
    </source>
</evidence>
<evidence type="ECO:0000256" key="1">
    <source>
        <dbReference type="ARBA" id="ARBA00001946"/>
    </source>
</evidence>
<evidence type="ECO:0000256" key="6">
    <source>
        <dbReference type="ARBA" id="ARBA00022801"/>
    </source>
</evidence>
<dbReference type="PRINTS" id="PR00853">
    <property type="entry name" value="XPGRADSUPER"/>
</dbReference>
<reference evidence="12 13" key="1">
    <citation type="journal article" date="2014" name="Genome Biol. Evol.">
        <title>The genome of the myxosporean Thelohanellus kitauei shows adaptations to nutrient acquisition within its fish host.</title>
        <authorList>
            <person name="Yang Y."/>
            <person name="Xiong J."/>
            <person name="Zhou Z."/>
            <person name="Huo F."/>
            <person name="Miao W."/>
            <person name="Ran C."/>
            <person name="Liu Y."/>
            <person name="Zhang J."/>
            <person name="Feng J."/>
            <person name="Wang M."/>
            <person name="Wang M."/>
            <person name="Wang L."/>
            <person name="Yao B."/>
        </authorList>
    </citation>
    <scope>NUCLEOTIDE SEQUENCE [LARGE SCALE GENOMIC DNA]</scope>
    <source>
        <strain evidence="12">Wuqing</strain>
    </source>
</reference>
<dbReference type="InterPro" id="IPR006086">
    <property type="entry name" value="XPG-I_dom"/>
</dbReference>
<keyword evidence="7" id="KW-0460">Magnesium</keyword>
<evidence type="ECO:0000256" key="3">
    <source>
        <dbReference type="ARBA" id="ARBA00022723"/>
    </source>
</evidence>
<dbReference type="SUPFAM" id="SSF88723">
    <property type="entry name" value="PIN domain-like"/>
    <property type="match status" value="1"/>
</dbReference>
<dbReference type="Proteomes" id="UP000031668">
    <property type="component" value="Unassembled WGS sequence"/>
</dbReference>
<dbReference type="InterPro" id="IPR036279">
    <property type="entry name" value="5-3_exonuclease_C_sf"/>
</dbReference>
<comment type="caution">
    <text evidence="12">The sequence shown here is derived from an EMBL/GenBank/DDBJ whole genome shotgun (WGS) entry which is preliminary data.</text>
</comment>
<organism evidence="12 13">
    <name type="scientific">Thelohanellus kitauei</name>
    <name type="common">Myxosporean</name>
    <dbReference type="NCBI Taxonomy" id="669202"/>
    <lineage>
        <taxon>Eukaryota</taxon>
        <taxon>Metazoa</taxon>
        <taxon>Cnidaria</taxon>
        <taxon>Myxozoa</taxon>
        <taxon>Myxosporea</taxon>
        <taxon>Bivalvulida</taxon>
        <taxon>Platysporina</taxon>
        <taxon>Myxobolidae</taxon>
        <taxon>Thelohanellus</taxon>
    </lineage>
</organism>
<dbReference type="InterPro" id="IPR029060">
    <property type="entry name" value="PIN-like_dom_sf"/>
</dbReference>
<dbReference type="SMART" id="SM00484">
    <property type="entry name" value="XPGI"/>
    <property type="match status" value="1"/>
</dbReference>
<dbReference type="SUPFAM" id="SSF47807">
    <property type="entry name" value="5' to 3' exonuclease, C-terminal subdomain"/>
    <property type="match status" value="1"/>
</dbReference>
<dbReference type="GO" id="GO:0046872">
    <property type="term" value="F:metal ion binding"/>
    <property type="evidence" value="ECO:0007669"/>
    <property type="project" value="UniProtKB-KW"/>
</dbReference>
<evidence type="ECO:0000256" key="7">
    <source>
        <dbReference type="ARBA" id="ARBA00022842"/>
    </source>
</evidence>
<dbReference type="Pfam" id="PF00752">
    <property type="entry name" value="XPG_N"/>
    <property type="match status" value="1"/>
</dbReference>
<keyword evidence="4" id="KW-0255">Endonuclease</keyword>
<feature type="domain" description="XPG-I" evidence="10">
    <location>
        <begin position="421"/>
        <end position="498"/>
    </location>
</feature>
<evidence type="ECO:0000256" key="9">
    <source>
        <dbReference type="SAM" id="MobiDB-lite"/>
    </source>
</evidence>
<sequence>MGVSGLWRFLKPLSKILSLTKLKNARVAIDISVWLNKLQKVHMKDGSKRTTSDIVKVIFRKLCELKMAGIKPIFVFDGSAPELKRKVTFHRRLKREKAMETVEDIKRSITNEALREHALNQQEKPAIEALRSINKIEDSLVGGIDQEVKVSPNDSFFVPYDIKKIDIESAEFDRLNVSQKHEYLIFLHDYIKYNFDKLACDDFSRYQVDKYVMLGKIITKLSQLSSKCPENLKRKFGRFNAQAKNQPIFSNANQYYLFLKQTGLISESNIPSDPPRDSISINPNIKFNSLKYVTRKPKPKIISNIPARPLSSSSSSESDGLNSESVDEHVRSSTFNIKTSVLMEPTDKQNQPEKIENELPKLVETSIPPEALPPAESKLSPITSSVISANLNNLLEEFNKTHSQVSNVPRDLYIECLCLISLFGMSYLVAPGEAEAQCVALQKLGLCDFVSSEDSDSFLFGSTKLIRGLFDIRVKKSKLQSNHVELFDADDIKSVLGLDNDDLISMGILAGCDYFDGIKGVGISNAYKIVKEFHGRNAVQTLEHCSNKEIKIKRKMIEFPNEFPPILVIHSFQKPIVDDQTQPFTWKEVNYELLYEYLTNKLSVAENEVECCFRELKNHKYDDATYSEKLPHLDEDIIKMFPKHIQDTKSRFRNL</sequence>
<dbReference type="OrthoDB" id="31113at2759"/>
<feature type="compositionally biased region" description="Low complexity" evidence="9">
    <location>
        <begin position="310"/>
        <end position="324"/>
    </location>
</feature>